<dbReference type="InterPro" id="IPR036452">
    <property type="entry name" value="Ribo_hydro-like"/>
</dbReference>
<dbReference type="Proteomes" id="UP000557307">
    <property type="component" value="Unassembled WGS sequence"/>
</dbReference>
<dbReference type="Pfam" id="PF01156">
    <property type="entry name" value="IU_nuc_hydro"/>
    <property type="match status" value="1"/>
</dbReference>
<accession>A0A840TK29</accession>
<dbReference type="PANTHER" id="PTHR43264:SF1">
    <property type="entry name" value="INOSINE_URIDINE-PREFERRING NUCLEOSIDE HYDROLASE DOMAIN-CONTAINING PROTEIN"/>
    <property type="match status" value="1"/>
</dbReference>
<keyword evidence="1" id="KW-0732">Signal</keyword>
<evidence type="ECO:0000313" key="4">
    <source>
        <dbReference type="Proteomes" id="UP000557307"/>
    </source>
</evidence>
<name>A0A840TK29_9BACT</name>
<dbReference type="InterPro" id="IPR001910">
    <property type="entry name" value="Inosine/uridine_hydrolase_dom"/>
</dbReference>
<evidence type="ECO:0000256" key="1">
    <source>
        <dbReference type="SAM" id="SignalP"/>
    </source>
</evidence>
<dbReference type="PANTHER" id="PTHR43264">
    <property type="match status" value="1"/>
</dbReference>
<protein>
    <submittedName>
        <fullName evidence="3">Inosine-uridine nucleoside N-ribohydrolase</fullName>
    </submittedName>
</protein>
<dbReference type="RefSeq" id="WP_184173455.1">
    <property type="nucleotide sequence ID" value="NZ_JACHGF010000002.1"/>
</dbReference>
<keyword evidence="3" id="KW-0378">Hydrolase</keyword>
<dbReference type="EMBL" id="JACHGF010000002">
    <property type="protein sequence ID" value="MBB5283774.1"/>
    <property type="molecule type" value="Genomic_DNA"/>
</dbReference>
<dbReference type="GO" id="GO:0016799">
    <property type="term" value="F:hydrolase activity, hydrolyzing N-glycosyl compounds"/>
    <property type="evidence" value="ECO:0007669"/>
    <property type="project" value="InterPro"/>
</dbReference>
<keyword evidence="4" id="KW-1185">Reference proteome</keyword>
<organism evidence="3 4">
    <name type="scientific">Rhabdobacter roseus</name>
    <dbReference type="NCBI Taxonomy" id="1655419"/>
    <lineage>
        <taxon>Bacteria</taxon>
        <taxon>Pseudomonadati</taxon>
        <taxon>Bacteroidota</taxon>
        <taxon>Cytophagia</taxon>
        <taxon>Cytophagales</taxon>
        <taxon>Cytophagaceae</taxon>
        <taxon>Rhabdobacter</taxon>
    </lineage>
</organism>
<comment type="caution">
    <text evidence="3">The sequence shown here is derived from an EMBL/GenBank/DDBJ whole genome shotgun (WGS) entry which is preliminary data.</text>
</comment>
<sequence>MKLYLAAFFFCLLTSAPSQAQYRVILDTDIDSDVDDVEALAMLHTLADRQKIQLLGVIVTSDDPYAATCVDVINTHLGRPELPVGFLKNQPVLKNHSRYTRQLTEEFPHTLATHEAAPDATGLYRKLLSESPDASVVIVTVGHLTSLQNLLQSKGDGYSPLNGQELVRKKVARWLCMGGYFPEGKEANFYRPDPLSTVYCLQVWEKPVVFAGWEVGQPIVTGGEHLKKRLSPASPVYRAYELYNNFAGRASWDQVAVLLLMEESERYFATETQGYCHVNDDGSNRWVPGPQANKQHAYVKFRPGASSEEIARLMDDMVKK</sequence>
<feature type="domain" description="Inosine/uridine-preferring nucleoside hydrolase" evidence="2">
    <location>
        <begin position="24"/>
        <end position="281"/>
    </location>
</feature>
<evidence type="ECO:0000313" key="3">
    <source>
        <dbReference type="EMBL" id="MBB5283774.1"/>
    </source>
</evidence>
<feature type="signal peptide" evidence="1">
    <location>
        <begin position="1"/>
        <end position="20"/>
    </location>
</feature>
<proteinExistence type="predicted"/>
<reference evidence="3 4" key="1">
    <citation type="submission" date="2020-08" db="EMBL/GenBank/DDBJ databases">
        <title>Genomic Encyclopedia of Type Strains, Phase IV (KMG-IV): sequencing the most valuable type-strain genomes for metagenomic binning, comparative biology and taxonomic classification.</title>
        <authorList>
            <person name="Goeker M."/>
        </authorList>
    </citation>
    <scope>NUCLEOTIDE SEQUENCE [LARGE SCALE GENOMIC DNA]</scope>
    <source>
        <strain evidence="3 4">DSM 105074</strain>
    </source>
</reference>
<evidence type="ECO:0000259" key="2">
    <source>
        <dbReference type="Pfam" id="PF01156"/>
    </source>
</evidence>
<dbReference type="AlphaFoldDB" id="A0A840TK29"/>
<dbReference type="SUPFAM" id="SSF53590">
    <property type="entry name" value="Nucleoside hydrolase"/>
    <property type="match status" value="1"/>
</dbReference>
<dbReference type="Gene3D" id="3.90.245.10">
    <property type="entry name" value="Ribonucleoside hydrolase-like"/>
    <property type="match status" value="1"/>
</dbReference>
<gene>
    <name evidence="3" type="ORF">HNQ92_001900</name>
</gene>
<feature type="chain" id="PRO_5033010125" evidence="1">
    <location>
        <begin position="21"/>
        <end position="320"/>
    </location>
</feature>